<evidence type="ECO:0000256" key="14">
    <source>
        <dbReference type="RuleBase" id="RU362117"/>
    </source>
</evidence>
<dbReference type="SUPFAM" id="SSF81648">
    <property type="entry name" value="a domain/subunit of cytochrome bc1 complex (Ubiquinol-cytochrome c reductase)"/>
    <property type="match status" value="1"/>
</dbReference>
<dbReference type="GO" id="GO:0008121">
    <property type="term" value="F:quinol-cytochrome-c reductase activity"/>
    <property type="evidence" value="ECO:0007669"/>
    <property type="project" value="TreeGrafter"/>
</dbReference>
<evidence type="ECO:0000256" key="5">
    <source>
        <dbReference type="ARBA" id="ARBA00022660"/>
    </source>
</evidence>
<feature type="transmembrane region" description="Helical" evidence="14">
    <location>
        <begin position="43"/>
        <end position="64"/>
    </location>
</feature>
<evidence type="ECO:0000256" key="12">
    <source>
        <dbReference type="ARBA" id="ARBA00023128"/>
    </source>
</evidence>
<feature type="transmembrane region" description="Helical" evidence="14">
    <location>
        <begin position="100"/>
        <end position="117"/>
    </location>
</feature>
<feature type="transmembrane region" description="Helical" evidence="14">
    <location>
        <begin position="198"/>
        <end position="223"/>
    </location>
</feature>
<feature type="transmembrane region" description="Helical" evidence="14">
    <location>
        <begin position="12"/>
        <end position="36"/>
    </location>
</feature>
<evidence type="ECO:0000256" key="13">
    <source>
        <dbReference type="ARBA" id="ARBA00023136"/>
    </source>
</evidence>
<keyword evidence="11 14" id="KW-0408">Iron</keyword>
<evidence type="ECO:0000259" key="16">
    <source>
        <dbReference type="PROSITE" id="PS51003"/>
    </source>
</evidence>
<reference evidence="17" key="1">
    <citation type="journal article" date="2007" name="Mol. Biol. Evol.">
        <title>Organization of the mitochondrial genome in the dinoflagellate Amphidinium carterae.</title>
        <authorList>
            <person name="Nash E.A."/>
            <person name="Barbrook A.C."/>
            <person name="Edwards-Stuart R.K."/>
            <person name="Bernhardt K."/>
            <person name="Howe C.J."/>
            <person name="Nisbet R.E."/>
        </authorList>
    </citation>
    <scope>NUCLEOTIDE SEQUENCE</scope>
</reference>
<evidence type="ECO:0000256" key="3">
    <source>
        <dbReference type="ARBA" id="ARBA00022448"/>
    </source>
</evidence>
<feature type="transmembrane region" description="Helical" evidence="14">
    <location>
        <begin position="268"/>
        <end position="286"/>
    </location>
</feature>
<dbReference type="InterPro" id="IPR036150">
    <property type="entry name" value="Cyt_b/b6_C_sf"/>
</dbReference>
<evidence type="ECO:0000256" key="7">
    <source>
        <dbReference type="ARBA" id="ARBA00022723"/>
    </source>
</evidence>
<dbReference type="InterPro" id="IPR016174">
    <property type="entry name" value="Di-haem_cyt_TM"/>
</dbReference>
<dbReference type="EMBL" id="EF514785">
    <property type="protein sequence ID" value="ABP96777.1"/>
    <property type="molecule type" value="Genomic_DNA"/>
</dbReference>
<keyword evidence="12 14" id="KW-0496">Mitochondrion</keyword>
<protein>
    <recommendedName>
        <fullName evidence="2 14">Cytochrome b</fullName>
    </recommendedName>
</protein>
<dbReference type="PROSITE" id="PS51003">
    <property type="entry name" value="CYTB_CTER"/>
    <property type="match status" value="1"/>
</dbReference>
<keyword evidence="5 14" id="KW-0679">Respiratory chain</keyword>
<dbReference type="InterPro" id="IPR027387">
    <property type="entry name" value="Cytb/b6-like_sf"/>
</dbReference>
<dbReference type="InterPro" id="IPR005798">
    <property type="entry name" value="Cyt_b/b6_C"/>
</dbReference>
<keyword evidence="8" id="KW-0999">Mitochondrion inner membrane</keyword>
<keyword evidence="9 14" id="KW-0249">Electron transport</keyword>
<evidence type="ECO:0000313" key="17">
    <source>
        <dbReference type="EMBL" id="ABP96777.1"/>
    </source>
</evidence>
<feature type="transmembrane region" description="Helical" evidence="14">
    <location>
        <begin position="123"/>
        <end position="145"/>
    </location>
</feature>
<dbReference type="Pfam" id="PF00033">
    <property type="entry name" value="Cytochrome_B"/>
    <property type="match status" value="1"/>
</dbReference>
<dbReference type="Pfam" id="PF00032">
    <property type="entry name" value="Cytochrom_B_C"/>
    <property type="match status" value="1"/>
</dbReference>
<keyword evidence="3 14" id="KW-0813">Transport</keyword>
<evidence type="ECO:0000256" key="10">
    <source>
        <dbReference type="ARBA" id="ARBA00022989"/>
    </source>
</evidence>
<evidence type="ECO:0000256" key="2">
    <source>
        <dbReference type="ARBA" id="ARBA00013531"/>
    </source>
</evidence>
<dbReference type="GO" id="GO:0046872">
    <property type="term" value="F:metal ion binding"/>
    <property type="evidence" value="ECO:0007669"/>
    <property type="project" value="UniProtKB-UniRule"/>
</dbReference>
<keyword evidence="13 14" id="KW-0472">Membrane</keyword>
<evidence type="ECO:0000256" key="11">
    <source>
        <dbReference type="ARBA" id="ARBA00023004"/>
    </source>
</evidence>
<dbReference type="SUPFAM" id="SSF81342">
    <property type="entry name" value="Transmembrane di-heme cytochromes"/>
    <property type="match status" value="1"/>
</dbReference>
<accession>A5A0T2</accession>
<dbReference type="Gene3D" id="1.20.810.10">
    <property type="entry name" value="Cytochrome Bc1 Complex, Chain C"/>
    <property type="match status" value="1"/>
</dbReference>
<dbReference type="AlphaFoldDB" id="A5A0T2"/>
<dbReference type="PANTHER" id="PTHR19271">
    <property type="entry name" value="CYTOCHROME B"/>
    <property type="match status" value="1"/>
</dbReference>
<proteinExistence type="inferred from homology"/>
<geneLocation type="mitochondrion" evidence="17"/>
<feature type="domain" description="Cytochrome b/b6 C-terminal region profile" evidence="16">
    <location>
        <begin position="188"/>
        <end position="337"/>
    </location>
</feature>
<evidence type="ECO:0000256" key="4">
    <source>
        <dbReference type="ARBA" id="ARBA00022617"/>
    </source>
</evidence>
<evidence type="ECO:0000256" key="1">
    <source>
        <dbReference type="ARBA" id="ARBA00004448"/>
    </source>
</evidence>
<comment type="similarity">
    <text evidence="14">Belongs to the cytochrome b family.</text>
</comment>
<feature type="transmembrane region" description="Helical" evidence="14">
    <location>
        <begin position="306"/>
        <end position="329"/>
    </location>
</feature>
<comment type="cofactor">
    <cofactor evidence="14">
        <name>heme b</name>
        <dbReference type="ChEBI" id="CHEBI:60344"/>
    </cofactor>
    <text evidence="14">Binds 2 heme groups non-covalently.</text>
</comment>
<evidence type="ECO:0000259" key="15">
    <source>
        <dbReference type="PROSITE" id="PS51002"/>
    </source>
</evidence>
<evidence type="ECO:0000256" key="9">
    <source>
        <dbReference type="ARBA" id="ARBA00022982"/>
    </source>
</evidence>
<comment type="function">
    <text evidence="14">Component of the ubiquinol-cytochrome c reductase complex (complex III or cytochrome b-c1 complex) that is part of the mitochondrial respiratory chain. The b-c1 complex mediates electron transfer from ubiquinol to cytochrome c. Contributes to the generation of a proton gradient across the mitochondrial membrane that is then used for ATP synthesis.</text>
</comment>
<keyword evidence="7 14" id="KW-0479">Metal-binding</keyword>
<dbReference type="PANTHER" id="PTHR19271:SF16">
    <property type="entry name" value="CYTOCHROME B"/>
    <property type="match status" value="1"/>
</dbReference>
<dbReference type="GO" id="GO:0005743">
    <property type="term" value="C:mitochondrial inner membrane"/>
    <property type="evidence" value="ECO:0007669"/>
    <property type="project" value="UniProtKB-SubCell"/>
</dbReference>
<feature type="non-terminal residue" evidence="17">
    <location>
        <position position="1"/>
    </location>
</feature>
<dbReference type="InterPro" id="IPR005797">
    <property type="entry name" value="Cyt_b/b6_N"/>
</dbReference>
<sequence>ESYPCPLHINSYWNIGFLLGITIIIQIFTGIILTLYYNSDINLAYFTIYFIIREIYIGYSLHYIHSNTPTFIFLLLYLHIYRGIYYYSYFYNPNTFSTGIILYLLLMIIAFIGYVLPFGQMSLWGATVITNLLSSIPSVITYILGSYSISNPTLKRFFIFHFILPFILLIFLSIHIFYLHFNSSNNPLSINTNNKIPFFILIIIKDIYSLLLLLVIIIIQIYFGITSLSHPDNSLQANSLITPLHILPEWYFLCQYSILKGIPNKNSGFIFLLSSILILLLLPEIINLTTFIKLSHYNNPTLISSFSLSFLSLIYIGGQIPHSTFISYIRLLTINYY</sequence>
<feature type="domain" description="Cytochrome b/b6 N-terminal region profile" evidence="15">
    <location>
        <begin position="1"/>
        <end position="188"/>
    </location>
</feature>
<feature type="transmembrane region" description="Helical" evidence="14">
    <location>
        <begin position="70"/>
        <end position="88"/>
    </location>
</feature>
<feature type="non-terminal residue" evidence="17">
    <location>
        <position position="337"/>
    </location>
</feature>
<keyword evidence="6 14" id="KW-0812">Transmembrane</keyword>
<keyword evidence="10 14" id="KW-1133">Transmembrane helix</keyword>
<evidence type="ECO:0000256" key="6">
    <source>
        <dbReference type="ARBA" id="ARBA00022692"/>
    </source>
</evidence>
<evidence type="ECO:0000256" key="8">
    <source>
        <dbReference type="ARBA" id="ARBA00022792"/>
    </source>
</evidence>
<feature type="transmembrane region" description="Helical" evidence="14">
    <location>
        <begin position="157"/>
        <end position="178"/>
    </location>
</feature>
<name>A5A0T2_AMPCA</name>
<dbReference type="GO" id="GO:0016491">
    <property type="term" value="F:oxidoreductase activity"/>
    <property type="evidence" value="ECO:0007669"/>
    <property type="project" value="UniProtKB-UniRule"/>
</dbReference>
<keyword evidence="4 14" id="KW-0349">Heme</keyword>
<dbReference type="GO" id="GO:0006122">
    <property type="term" value="P:mitochondrial electron transport, ubiquinol to cytochrome c"/>
    <property type="evidence" value="ECO:0007669"/>
    <property type="project" value="TreeGrafter"/>
</dbReference>
<organism evidence="17">
    <name type="scientific">Amphidinium carterae</name>
    <name type="common">Dinoflagellate</name>
    <dbReference type="NCBI Taxonomy" id="2961"/>
    <lineage>
        <taxon>Eukaryota</taxon>
        <taxon>Sar</taxon>
        <taxon>Alveolata</taxon>
        <taxon>Dinophyceae</taxon>
        <taxon>Amphidiniales</taxon>
        <taxon>Amphidiniaceae</taxon>
        <taxon>Amphidinium</taxon>
    </lineage>
</organism>
<dbReference type="PROSITE" id="PS51002">
    <property type="entry name" value="CYTB_NTER"/>
    <property type="match status" value="1"/>
</dbReference>
<comment type="subcellular location">
    <subcellularLocation>
        <location evidence="1">Mitochondrion inner membrane</location>
        <topology evidence="1">Multi-pass membrane protein</topology>
    </subcellularLocation>
</comment>